<organism evidence="1 2">
    <name type="scientific">Trifolium pratense</name>
    <name type="common">Red clover</name>
    <dbReference type="NCBI Taxonomy" id="57577"/>
    <lineage>
        <taxon>Eukaryota</taxon>
        <taxon>Viridiplantae</taxon>
        <taxon>Streptophyta</taxon>
        <taxon>Embryophyta</taxon>
        <taxon>Tracheophyta</taxon>
        <taxon>Spermatophyta</taxon>
        <taxon>Magnoliopsida</taxon>
        <taxon>eudicotyledons</taxon>
        <taxon>Gunneridae</taxon>
        <taxon>Pentapetalae</taxon>
        <taxon>rosids</taxon>
        <taxon>fabids</taxon>
        <taxon>Fabales</taxon>
        <taxon>Fabaceae</taxon>
        <taxon>Papilionoideae</taxon>
        <taxon>50 kb inversion clade</taxon>
        <taxon>NPAAA clade</taxon>
        <taxon>Hologalegina</taxon>
        <taxon>IRL clade</taxon>
        <taxon>Trifolieae</taxon>
        <taxon>Trifolium</taxon>
    </lineage>
</organism>
<dbReference type="EMBL" id="ASHM01001209">
    <property type="protein sequence ID" value="PNY06242.1"/>
    <property type="molecule type" value="Genomic_DNA"/>
</dbReference>
<sequence>MVDLSHIEFIKNLNILALKDYLCVARNLDAKSLSIVIPAQCKWMVKGIGLIDNELQLNLWQEGFKSGYYRWTSHGERRPTIPPMVSSNSFCGSSMAGEHNFYEEMVMYGSIPSLGELCMLWTRLRFHCRLVSKLQRGRGGKDKGGWIVSKMDTMCIVEDPYISAREHAKRMAELNREPTWFELYERLHRPKEKPNEWFKEEQAQINSYLHV</sequence>
<comment type="caution">
    <text evidence="1">The sequence shown here is derived from an EMBL/GenBank/DDBJ whole genome shotgun (WGS) entry which is preliminary data.</text>
</comment>
<gene>
    <name evidence="1" type="ORF">L195_g002705</name>
</gene>
<accession>A0A2K3NT82</accession>
<dbReference type="AlphaFoldDB" id="A0A2K3NT82"/>
<proteinExistence type="predicted"/>
<reference evidence="1 2" key="1">
    <citation type="journal article" date="2014" name="Am. J. Bot.">
        <title>Genome assembly and annotation for red clover (Trifolium pratense; Fabaceae).</title>
        <authorList>
            <person name="Istvanek J."/>
            <person name="Jaros M."/>
            <person name="Krenek A."/>
            <person name="Repkova J."/>
        </authorList>
    </citation>
    <scope>NUCLEOTIDE SEQUENCE [LARGE SCALE GENOMIC DNA]</scope>
    <source>
        <strain evidence="2">cv. Tatra</strain>
        <tissue evidence="1">Young leaves</tissue>
    </source>
</reference>
<protein>
    <submittedName>
        <fullName evidence="1">Uncharacterized protein</fullName>
    </submittedName>
</protein>
<evidence type="ECO:0000313" key="2">
    <source>
        <dbReference type="Proteomes" id="UP000236291"/>
    </source>
</evidence>
<evidence type="ECO:0000313" key="1">
    <source>
        <dbReference type="EMBL" id="PNY06242.1"/>
    </source>
</evidence>
<name>A0A2K3NT82_TRIPR</name>
<reference evidence="1 2" key="2">
    <citation type="journal article" date="2017" name="Front. Plant Sci.">
        <title>Gene Classification and Mining of Molecular Markers Useful in Red Clover (Trifolium pratense) Breeding.</title>
        <authorList>
            <person name="Istvanek J."/>
            <person name="Dluhosova J."/>
            <person name="Dluhos P."/>
            <person name="Patkova L."/>
            <person name="Nedelnik J."/>
            <person name="Repkova J."/>
        </authorList>
    </citation>
    <scope>NUCLEOTIDE SEQUENCE [LARGE SCALE GENOMIC DNA]</scope>
    <source>
        <strain evidence="2">cv. Tatra</strain>
        <tissue evidence="1">Young leaves</tissue>
    </source>
</reference>
<dbReference type="Proteomes" id="UP000236291">
    <property type="component" value="Unassembled WGS sequence"/>
</dbReference>